<evidence type="ECO:0000256" key="8">
    <source>
        <dbReference type="SAM" id="Phobius"/>
    </source>
</evidence>
<dbReference type="Proteomes" id="UP000229459">
    <property type="component" value="Unassembled WGS sequence"/>
</dbReference>
<protein>
    <submittedName>
        <fullName evidence="9">Murein biosynthesis integral membrane protein MurJ</fullName>
    </submittedName>
</protein>
<name>A0A2H0B5Z0_9BACT</name>
<keyword evidence="6 8" id="KW-1133">Transmembrane helix</keyword>
<keyword evidence="4" id="KW-0133">Cell shape</keyword>
<dbReference type="InterPro" id="IPR004268">
    <property type="entry name" value="MurJ"/>
</dbReference>
<gene>
    <name evidence="9" type="primary">mviN</name>
    <name evidence="9" type="ORF">COX08_02965</name>
</gene>
<feature type="transmembrane region" description="Helical" evidence="8">
    <location>
        <begin position="82"/>
        <end position="103"/>
    </location>
</feature>
<proteinExistence type="predicted"/>
<dbReference type="GO" id="GO:0008360">
    <property type="term" value="P:regulation of cell shape"/>
    <property type="evidence" value="ECO:0007669"/>
    <property type="project" value="UniProtKB-KW"/>
</dbReference>
<dbReference type="GO" id="GO:0015648">
    <property type="term" value="F:lipid-linked peptidoglycan transporter activity"/>
    <property type="evidence" value="ECO:0007669"/>
    <property type="project" value="TreeGrafter"/>
</dbReference>
<comment type="caution">
    <text evidence="9">The sequence shown here is derived from an EMBL/GenBank/DDBJ whole genome shotgun (WGS) entry which is preliminary data.</text>
</comment>
<evidence type="ECO:0000313" key="10">
    <source>
        <dbReference type="Proteomes" id="UP000229459"/>
    </source>
</evidence>
<dbReference type="EMBL" id="PCSR01000070">
    <property type="protein sequence ID" value="PIP53079.1"/>
    <property type="molecule type" value="Genomic_DNA"/>
</dbReference>
<feature type="transmembrane region" description="Helical" evidence="8">
    <location>
        <begin position="12"/>
        <end position="32"/>
    </location>
</feature>
<evidence type="ECO:0000256" key="2">
    <source>
        <dbReference type="ARBA" id="ARBA00022475"/>
    </source>
</evidence>
<dbReference type="Pfam" id="PF03023">
    <property type="entry name" value="MurJ"/>
    <property type="match status" value="1"/>
</dbReference>
<feature type="transmembrane region" description="Helical" evidence="8">
    <location>
        <begin position="277"/>
        <end position="295"/>
    </location>
</feature>
<feature type="transmembrane region" description="Helical" evidence="8">
    <location>
        <begin position="331"/>
        <end position="355"/>
    </location>
</feature>
<reference evidence="9 10" key="1">
    <citation type="submission" date="2017-09" db="EMBL/GenBank/DDBJ databases">
        <title>Depth-based differentiation of microbial function through sediment-hosted aquifers and enrichment of novel symbionts in the deep terrestrial subsurface.</title>
        <authorList>
            <person name="Probst A.J."/>
            <person name="Ladd B."/>
            <person name="Jarett J.K."/>
            <person name="Geller-Mcgrath D.E."/>
            <person name="Sieber C.M."/>
            <person name="Emerson J.B."/>
            <person name="Anantharaman K."/>
            <person name="Thomas B.C."/>
            <person name="Malmstrom R."/>
            <person name="Stieglmeier M."/>
            <person name="Klingl A."/>
            <person name="Woyke T."/>
            <person name="Ryan C.M."/>
            <person name="Banfield J.F."/>
        </authorList>
    </citation>
    <scope>NUCLEOTIDE SEQUENCE [LARGE SCALE GENOMIC DNA]</scope>
    <source>
        <strain evidence="9">CG23_combo_of_CG06-09_8_20_14_all_34_8</strain>
    </source>
</reference>
<keyword evidence="5" id="KW-0573">Peptidoglycan synthesis</keyword>
<dbReference type="GO" id="GO:0034204">
    <property type="term" value="P:lipid translocation"/>
    <property type="evidence" value="ECO:0007669"/>
    <property type="project" value="TreeGrafter"/>
</dbReference>
<sequence>KKDSKQSWDLVNGVISFSVIGFIILAILIYFFSHQLCKLLAPNFTPQQIDLMVTLTRFMLLAQFFFMISNFFTGVLQSNKRFLVPAIAPVLYNLGIILGILWLSPIFGIYGPTIGVVIGSILHLLVQYPLVRKLGFGFHFNFDSKNIGIRKIGKLMIPRTGALAVNQIELNVAVILASAMSAGSLSIFNFAEHLNAVPVGLFGLTIGQAALPMLSQEVDDSKSNQKFRQLFLTSFKHILYFALPASALLLVLRIPLVRIAFGAKAFPWEATLLTGKVLAVFSLSIAAQAIIQLLVRAFYALQDTVTPLKLGIVSVLVNVGLSFLFTKGFGWQISSLALAITIASIIQAILLFFILENRIGRFSKQECFTPIAKMLFASFFTGVFLWLPMRFLDKYVLNTSKVLDLIILTIIASISGFGVYFILSRLMHIEELGHFMGIFKRFGNWQKLLGQSDEMLTDGASPEPAITSQD</sequence>
<feature type="transmembrane region" description="Helical" evidence="8">
    <location>
        <begin position="109"/>
        <end position="126"/>
    </location>
</feature>
<keyword evidence="3 8" id="KW-0812">Transmembrane</keyword>
<dbReference type="PIRSF" id="PIRSF002869">
    <property type="entry name" value="MviN"/>
    <property type="match status" value="1"/>
</dbReference>
<feature type="transmembrane region" description="Helical" evidence="8">
    <location>
        <begin position="307"/>
        <end position="325"/>
    </location>
</feature>
<evidence type="ECO:0000256" key="5">
    <source>
        <dbReference type="ARBA" id="ARBA00022984"/>
    </source>
</evidence>
<feature type="transmembrane region" description="Helical" evidence="8">
    <location>
        <begin position="52"/>
        <end position="75"/>
    </location>
</feature>
<evidence type="ECO:0000256" key="4">
    <source>
        <dbReference type="ARBA" id="ARBA00022960"/>
    </source>
</evidence>
<dbReference type="PRINTS" id="PR01806">
    <property type="entry name" value="VIRFACTRMVIN"/>
</dbReference>
<evidence type="ECO:0000256" key="6">
    <source>
        <dbReference type="ARBA" id="ARBA00022989"/>
    </source>
</evidence>
<dbReference type="GO" id="GO:0009252">
    <property type="term" value="P:peptidoglycan biosynthetic process"/>
    <property type="evidence" value="ECO:0007669"/>
    <property type="project" value="UniProtKB-KW"/>
</dbReference>
<accession>A0A2H0B5Z0</accession>
<evidence type="ECO:0000313" key="9">
    <source>
        <dbReference type="EMBL" id="PIP53079.1"/>
    </source>
</evidence>
<comment type="subcellular location">
    <subcellularLocation>
        <location evidence="1">Cell membrane</location>
        <topology evidence="1">Multi-pass membrane protein</topology>
    </subcellularLocation>
</comment>
<evidence type="ECO:0000256" key="3">
    <source>
        <dbReference type="ARBA" id="ARBA00022692"/>
    </source>
</evidence>
<dbReference type="CDD" id="cd13123">
    <property type="entry name" value="MATE_MurJ_like"/>
    <property type="match status" value="1"/>
</dbReference>
<organism evidence="9 10">
    <name type="scientific">Candidatus Beckwithbacteria bacterium CG23_combo_of_CG06-09_8_20_14_all_34_8</name>
    <dbReference type="NCBI Taxonomy" id="1974497"/>
    <lineage>
        <taxon>Bacteria</taxon>
        <taxon>Candidatus Beckwithiibacteriota</taxon>
    </lineage>
</organism>
<dbReference type="PANTHER" id="PTHR47019">
    <property type="entry name" value="LIPID II FLIPPASE MURJ"/>
    <property type="match status" value="1"/>
</dbReference>
<keyword evidence="2" id="KW-1003">Cell membrane</keyword>
<feature type="transmembrane region" description="Helical" evidence="8">
    <location>
        <begin position="367"/>
        <end position="387"/>
    </location>
</feature>
<dbReference type="NCBIfam" id="TIGR01695">
    <property type="entry name" value="murJ_mviN"/>
    <property type="match status" value="1"/>
</dbReference>
<dbReference type="InterPro" id="IPR051050">
    <property type="entry name" value="Lipid_II_flippase_MurJ/MviN"/>
</dbReference>
<feature type="transmembrane region" description="Helical" evidence="8">
    <location>
        <begin position="402"/>
        <end position="423"/>
    </location>
</feature>
<dbReference type="PANTHER" id="PTHR47019:SF1">
    <property type="entry name" value="LIPID II FLIPPASE MURJ"/>
    <property type="match status" value="1"/>
</dbReference>
<dbReference type="GO" id="GO:0005886">
    <property type="term" value="C:plasma membrane"/>
    <property type="evidence" value="ECO:0007669"/>
    <property type="project" value="UniProtKB-SubCell"/>
</dbReference>
<keyword evidence="7 8" id="KW-0472">Membrane</keyword>
<dbReference type="AlphaFoldDB" id="A0A2H0B5Z0"/>
<feature type="non-terminal residue" evidence="9">
    <location>
        <position position="1"/>
    </location>
</feature>
<feature type="transmembrane region" description="Helical" evidence="8">
    <location>
        <begin position="237"/>
        <end position="257"/>
    </location>
</feature>
<evidence type="ECO:0000256" key="1">
    <source>
        <dbReference type="ARBA" id="ARBA00004651"/>
    </source>
</evidence>
<evidence type="ECO:0000256" key="7">
    <source>
        <dbReference type="ARBA" id="ARBA00023136"/>
    </source>
</evidence>